<dbReference type="Proteomes" id="UP000005408">
    <property type="component" value="Unassembled WGS sequence"/>
</dbReference>
<evidence type="ECO:0000313" key="2">
    <source>
        <dbReference type="Proteomes" id="UP000005408"/>
    </source>
</evidence>
<dbReference type="EnsemblMetazoa" id="G8439.1">
    <property type="protein sequence ID" value="G8439.1:cds"/>
    <property type="gene ID" value="G8439"/>
</dbReference>
<dbReference type="AlphaFoldDB" id="A0A8W8NY07"/>
<reference evidence="1" key="1">
    <citation type="submission" date="2022-08" db="UniProtKB">
        <authorList>
            <consortium name="EnsemblMetazoa"/>
        </authorList>
    </citation>
    <scope>IDENTIFICATION</scope>
    <source>
        <strain evidence="1">05x7-T-G4-1.051#20</strain>
    </source>
</reference>
<proteinExistence type="predicted"/>
<organism evidence="1 2">
    <name type="scientific">Magallana gigas</name>
    <name type="common">Pacific oyster</name>
    <name type="synonym">Crassostrea gigas</name>
    <dbReference type="NCBI Taxonomy" id="29159"/>
    <lineage>
        <taxon>Eukaryota</taxon>
        <taxon>Metazoa</taxon>
        <taxon>Spiralia</taxon>
        <taxon>Lophotrochozoa</taxon>
        <taxon>Mollusca</taxon>
        <taxon>Bivalvia</taxon>
        <taxon>Autobranchia</taxon>
        <taxon>Pteriomorphia</taxon>
        <taxon>Ostreida</taxon>
        <taxon>Ostreoidea</taxon>
        <taxon>Ostreidae</taxon>
        <taxon>Magallana</taxon>
    </lineage>
</organism>
<protein>
    <submittedName>
        <fullName evidence="1">Uncharacterized protein</fullName>
    </submittedName>
</protein>
<name>A0A8W8NY07_MAGGI</name>
<sequence length="157" mass="17677">MNLTSELKGKTLADKEFNEAVLKEIQGEIGGADEAVEPLNFKFNFDDNVEDLDSIDIYDYDQDDVDSVEKNDRKPKSSRKRWTEEEIEEIQQYFAKFLKTKTCPSKTNTLKAIEKNTIVREIVALASCICSGVGTRTVTIGQIFGFIVGSQQQNCGH</sequence>
<evidence type="ECO:0000313" key="1">
    <source>
        <dbReference type="EnsemblMetazoa" id="G8439.1:cds"/>
    </source>
</evidence>
<keyword evidence="2" id="KW-1185">Reference proteome</keyword>
<accession>A0A8W8NY07</accession>